<evidence type="ECO:0000313" key="2">
    <source>
        <dbReference type="Proteomes" id="UP000067448"/>
    </source>
</evidence>
<dbReference type="AlphaFoldDB" id="A0A117EH01"/>
<gene>
    <name evidence="1" type="ORF">SsS58_08446</name>
</gene>
<accession>A0A117EH01</accession>
<evidence type="ECO:0000313" key="1">
    <source>
        <dbReference type="EMBL" id="GAQ67987.1"/>
    </source>
</evidence>
<reference evidence="2" key="3">
    <citation type="submission" date="2016-02" db="EMBL/GenBank/DDBJ databases">
        <title>Draft genome of pathogenic Streptomyces sp. in Japan.</title>
        <authorList>
            <person name="Tomihama T."/>
            <person name="Ikenaga M."/>
            <person name="Sakai M."/>
            <person name="Okubo T."/>
            <person name="Ikeda S."/>
        </authorList>
    </citation>
    <scope>NUCLEOTIDE SEQUENCE [LARGE SCALE GENOMIC DNA]</scope>
    <source>
        <strain evidence="2">S58</strain>
    </source>
</reference>
<dbReference type="InterPro" id="IPR029074">
    <property type="entry name" value="Imm49"/>
</dbReference>
<comment type="caution">
    <text evidence="1">The sequence shown here is derived from an EMBL/GenBank/DDBJ whole genome shotgun (WGS) entry which is preliminary data.</text>
</comment>
<dbReference type="OrthoDB" id="3476420at2"/>
<proteinExistence type="predicted"/>
<reference evidence="1 2" key="2">
    <citation type="journal article" date="2016" name="Genome Announc.">
        <title>Draft Genome Sequences of Streptomyces scabiei S58, Streptomyces turgidiscabies T45, and Streptomyces acidiscabies a10, the Pathogens of Potato Common Scab, Isolated in Japan.</title>
        <authorList>
            <person name="Tomihama T."/>
            <person name="Nishi Y."/>
            <person name="Sakai M."/>
            <person name="Ikenaga M."/>
            <person name="Okubo T."/>
            <person name="Ikeda S."/>
        </authorList>
    </citation>
    <scope>NUCLEOTIDE SEQUENCE [LARGE SCALE GENOMIC DNA]</scope>
    <source>
        <strain evidence="1 2">S58</strain>
    </source>
</reference>
<protein>
    <recommendedName>
        <fullName evidence="3">Immunity 49 family protein</fullName>
    </recommendedName>
</protein>
<name>A0A117EH01_STRSC</name>
<dbReference type="RefSeq" id="WP_059084906.1">
    <property type="nucleotide sequence ID" value="NZ_BCMM01000073.1"/>
</dbReference>
<sequence>MTVTIARHGAPGAEGEAFAQGLAEDVARGVARLERSVGMIDFTFGTALLHLQARCVIDPQAAELETWEASVSAMQLGSAMFAVTAATEGVVECRIDREVRHIPAAGPQAYADAGNWLTAFWLAVVCREQKRMTQLCEIPLDRLRSPDGEYDEYVYRWVDTLQTYWLRRPGLVEKLTATLEASHPDAISVAPRDLVQHVLYPPINLFHRFVRQDQEGFNEALVEAVELHKRYWTADEDRADRTEGFLALGPLALACLAHDGGISVGVESEYLPKYLLERGWLGEFPT</sequence>
<evidence type="ECO:0008006" key="3">
    <source>
        <dbReference type="Google" id="ProtNLM"/>
    </source>
</evidence>
<reference evidence="2" key="1">
    <citation type="submission" date="2015-11" db="EMBL/GenBank/DDBJ databases">
        <authorList>
            <consortium name="Cross-ministerial Strategic Innovation Promotion Program (SIP) consortium"/>
            <person name="Tomihama T."/>
            <person name="Ikenaga M."/>
            <person name="Sakai M."/>
            <person name="Okubo T."/>
            <person name="Ikeda S."/>
        </authorList>
    </citation>
    <scope>NUCLEOTIDE SEQUENCE [LARGE SCALE GENOMIC DNA]</scope>
    <source>
        <strain evidence="2">S58</strain>
    </source>
</reference>
<dbReference type="EMBL" id="BCMM01000073">
    <property type="protein sequence ID" value="GAQ67987.1"/>
    <property type="molecule type" value="Genomic_DNA"/>
</dbReference>
<organism evidence="1 2">
    <name type="scientific">Streptomyces scabiei</name>
    <dbReference type="NCBI Taxonomy" id="1930"/>
    <lineage>
        <taxon>Bacteria</taxon>
        <taxon>Bacillati</taxon>
        <taxon>Actinomycetota</taxon>
        <taxon>Actinomycetes</taxon>
        <taxon>Kitasatosporales</taxon>
        <taxon>Streptomycetaceae</taxon>
        <taxon>Streptomyces</taxon>
    </lineage>
</organism>
<dbReference type="Proteomes" id="UP000067448">
    <property type="component" value="Unassembled WGS sequence"/>
</dbReference>
<dbReference type="Pfam" id="PF15575">
    <property type="entry name" value="Imm49"/>
    <property type="match status" value="1"/>
</dbReference>